<keyword evidence="1" id="KW-0175">Coiled coil</keyword>
<feature type="coiled-coil region" evidence="1">
    <location>
        <begin position="441"/>
        <end position="471"/>
    </location>
</feature>
<keyword evidence="2" id="KW-0732">Signal</keyword>
<dbReference type="Pfam" id="PF04917">
    <property type="entry name" value="Shufflon_N"/>
    <property type="match status" value="1"/>
</dbReference>
<sequence>MKKTIFIIITLACSSMLYSQSLPINGNSYHYYGPNTTWGEYLKVGGNGRGTTKASVVSTNGNLHLDSKDGNATYLNHYSKGNTYLNSSGGRVGIGLTNPAGLLHVKGETYIDGGWLRVKGSKGIFFQDFGGGFYMTDSSWIRTYGNKNFYHNSGAMRTDGTLQVGPSGNRFVVNTDGKVGIRTTSPEETLHVNGTSTITANIGIPTTNHWQTGSHTLELQNSDQGDVVLSFHRAGHTNAAIKHPSTGGIAFSANGIYNQNHMYLKSNGRLGIGTSNPGSKFEVRSSNNLRVWLNHNDQSSISFVPNNGNSVFHINHGLNNDLNISHGSTVGAVNIMTIKNSGSIGIGTNTPDAKLTVNGDIHAKEITVDLIGWPDYVFEKNYTLPTLFQVEQHIAEKGHLINIPSAKEVEKNGIQLGEMNKKLLEKIEELTLYTISQEKKIKTLHQKVNTLEKQNMRIKNLEEKLNTLLEN</sequence>
<evidence type="ECO:0000256" key="2">
    <source>
        <dbReference type="SAM" id="SignalP"/>
    </source>
</evidence>
<reference evidence="4" key="1">
    <citation type="submission" date="2021-01" db="EMBL/GenBank/DDBJ databases">
        <authorList>
            <person name="Zhong Y.L."/>
        </authorList>
    </citation>
    <scope>NUCLEOTIDE SEQUENCE</scope>
    <source>
        <strain evidence="4">KCTC 23302</strain>
    </source>
</reference>
<name>A0A937DAA0_9FLAO</name>
<dbReference type="RefSeq" id="WP_201924225.1">
    <property type="nucleotide sequence ID" value="NZ_BAABAX010000011.1"/>
</dbReference>
<evidence type="ECO:0000256" key="1">
    <source>
        <dbReference type="SAM" id="Coils"/>
    </source>
</evidence>
<keyword evidence="5" id="KW-1185">Reference proteome</keyword>
<comment type="caution">
    <text evidence="4">The sequence shown here is derived from an EMBL/GenBank/DDBJ whole genome shotgun (WGS) entry which is preliminary data.</text>
</comment>
<feature type="signal peptide" evidence="2">
    <location>
        <begin position="1"/>
        <end position="19"/>
    </location>
</feature>
<proteinExistence type="predicted"/>
<dbReference type="AlphaFoldDB" id="A0A937DAA0"/>
<organism evidence="4 5">
    <name type="scientific">Aquimarina mytili</name>
    <dbReference type="NCBI Taxonomy" id="874423"/>
    <lineage>
        <taxon>Bacteria</taxon>
        <taxon>Pseudomonadati</taxon>
        <taxon>Bacteroidota</taxon>
        <taxon>Flavobacteriia</taxon>
        <taxon>Flavobacteriales</taxon>
        <taxon>Flavobacteriaceae</taxon>
        <taxon>Aquimarina</taxon>
    </lineage>
</organism>
<evidence type="ECO:0000313" key="5">
    <source>
        <dbReference type="Proteomes" id="UP000651057"/>
    </source>
</evidence>
<feature type="chain" id="PRO_5037381610" evidence="2">
    <location>
        <begin position="20"/>
        <end position="471"/>
    </location>
</feature>
<accession>A0A937DAA0</accession>
<feature type="domain" description="Bacterial shufflon protein N-terminal" evidence="3">
    <location>
        <begin position="105"/>
        <end position="165"/>
    </location>
</feature>
<dbReference type="Proteomes" id="UP000651057">
    <property type="component" value="Unassembled WGS sequence"/>
</dbReference>
<gene>
    <name evidence="4" type="primary">pilV</name>
    <name evidence="4" type="ORF">JJQ60_19925</name>
</gene>
<evidence type="ECO:0000259" key="3">
    <source>
        <dbReference type="Pfam" id="PF04917"/>
    </source>
</evidence>
<dbReference type="InterPro" id="IPR007001">
    <property type="entry name" value="Shufflon_N"/>
</dbReference>
<evidence type="ECO:0000313" key="4">
    <source>
        <dbReference type="EMBL" id="MBL0685810.1"/>
    </source>
</evidence>
<dbReference type="EMBL" id="JAERQJ010000013">
    <property type="protein sequence ID" value="MBL0685810.1"/>
    <property type="molecule type" value="Genomic_DNA"/>
</dbReference>
<protein>
    <submittedName>
        <fullName evidence="4">Shufflon system plasmid conjugative transfer pilus tip adhesin PilV</fullName>
    </submittedName>
</protein>